<dbReference type="GO" id="GO:0016987">
    <property type="term" value="F:sigma factor activity"/>
    <property type="evidence" value="ECO:0007669"/>
    <property type="project" value="UniProtKB-KW"/>
</dbReference>
<dbReference type="InterPro" id="IPR007627">
    <property type="entry name" value="RNA_pol_sigma70_r2"/>
</dbReference>
<dbReference type="PANTHER" id="PTHR43133">
    <property type="entry name" value="RNA POLYMERASE ECF-TYPE SIGMA FACTO"/>
    <property type="match status" value="1"/>
</dbReference>
<dbReference type="InterPro" id="IPR013324">
    <property type="entry name" value="RNA_pol_sigma_r3/r4-like"/>
</dbReference>
<dbReference type="InterPro" id="IPR014284">
    <property type="entry name" value="RNA_pol_sigma-70_dom"/>
</dbReference>
<gene>
    <name evidence="7" type="primary">rpoE_3</name>
    <name evidence="7" type="ORF">NCTC11388_01404</name>
</gene>
<name>A0A380BR39_SPHSI</name>
<dbReference type="PANTHER" id="PTHR43133:SF46">
    <property type="entry name" value="RNA POLYMERASE SIGMA-70 FACTOR ECF SUBFAMILY"/>
    <property type="match status" value="1"/>
</dbReference>
<keyword evidence="3" id="KW-0731">Sigma factor</keyword>
<sequence length="177" mass="20561">MNSKLSECEIKELFEQNYFGLVEFSWRLVRCEEASRDIVQDVFAKLLRKEDFLTDKHILTKAYLYTMTKNASLNYLRKIQTITCYEHANTAGETSDADVLEALIYAESIDQLYKAIQSLPEACRNICKMTYLEEKSNLEVAEFYGISINTVKTQKKRALELLGKRLSPVVRCIKIFF</sequence>
<dbReference type="Pfam" id="PF08281">
    <property type="entry name" value="Sigma70_r4_2"/>
    <property type="match status" value="1"/>
</dbReference>
<dbReference type="Gene3D" id="1.10.10.10">
    <property type="entry name" value="Winged helix-like DNA-binding domain superfamily/Winged helix DNA-binding domain"/>
    <property type="match status" value="1"/>
</dbReference>
<keyword evidence="4" id="KW-0804">Transcription</keyword>
<dbReference type="RefSeq" id="WP_115169604.1">
    <property type="nucleotide sequence ID" value="NZ_UGYW01000002.1"/>
</dbReference>
<proteinExistence type="inferred from homology"/>
<dbReference type="GO" id="GO:0003677">
    <property type="term" value="F:DNA binding"/>
    <property type="evidence" value="ECO:0007669"/>
    <property type="project" value="InterPro"/>
</dbReference>
<dbReference type="AlphaFoldDB" id="A0A380BR39"/>
<keyword evidence="2" id="KW-0805">Transcription regulation</keyword>
<dbReference type="Pfam" id="PF04542">
    <property type="entry name" value="Sigma70_r2"/>
    <property type="match status" value="1"/>
</dbReference>
<dbReference type="InterPro" id="IPR039425">
    <property type="entry name" value="RNA_pol_sigma-70-like"/>
</dbReference>
<feature type="domain" description="RNA polymerase sigma-70 region 2" evidence="5">
    <location>
        <begin position="13"/>
        <end position="78"/>
    </location>
</feature>
<dbReference type="GO" id="GO:0006352">
    <property type="term" value="P:DNA-templated transcription initiation"/>
    <property type="evidence" value="ECO:0007669"/>
    <property type="project" value="InterPro"/>
</dbReference>
<comment type="similarity">
    <text evidence="1">Belongs to the sigma-70 factor family. ECF subfamily.</text>
</comment>
<evidence type="ECO:0000259" key="5">
    <source>
        <dbReference type="Pfam" id="PF04542"/>
    </source>
</evidence>
<protein>
    <submittedName>
        <fullName evidence="7">Sigma-24</fullName>
    </submittedName>
</protein>
<feature type="domain" description="RNA polymerase sigma factor 70 region 4 type 2" evidence="6">
    <location>
        <begin position="110"/>
        <end position="162"/>
    </location>
</feature>
<evidence type="ECO:0000256" key="3">
    <source>
        <dbReference type="ARBA" id="ARBA00023082"/>
    </source>
</evidence>
<dbReference type="Gene3D" id="1.10.1740.10">
    <property type="match status" value="1"/>
</dbReference>
<dbReference type="InterPro" id="IPR013249">
    <property type="entry name" value="RNA_pol_sigma70_r4_t2"/>
</dbReference>
<dbReference type="EMBL" id="UGYW01000002">
    <property type="protein sequence ID" value="SUJ04565.1"/>
    <property type="molecule type" value="Genomic_DNA"/>
</dbReference>
<evidence type="ECO:0000256" key="2">
    <source>
        <dbReference type="ARBA" id="ARBA00023015"/>
    </source>
</evidence>
<dbReference type="InterPro" id="IPR013325">
    <property type="entry name" value="RNA_pol_sigma_r2"/>
</dbReference>
<dbReference type="Proteomes" id="UP000254893">
    <property type="component" value="Unassembled WGS sequence"/>
</dbReference>
<evidence type="ECO:0000256" key="4">
    <source>
        <dbReference type="ARBA" id="ARBA00023163"/>
    </source>
</evidence>
<dbReference type="InterPro" id="IPR036388">
    <property type="entry name" value="WH-like_DNA-bd_sf"/>
</dbReference>
<evidence type="ECO:0000313" key="7">
    <source>
        <dbReference type="EMBL" id="SUJ04565.1"/>
    </source>
</evidence>
<reference evidence="7 8" key="1">
    <citation type="submission" date="2018-06" db="EMBL/GenBank/DDBJ databases">
        <authorList>
            <consortium name="Pathogen Informatics"/>
            <person name="Doyle S."/>
        </authorList>
    </citation>
    <scope>NUCLEOTIDE SEQUENCE [LARGE SCALE GENOMIC DNA]</scope>
    <source>
        <strain evidence="7 8">NCTC11388</strain>
    </source>
</reference>
<organism evidence="7 8">
    <name type="scientific">Sphingobacterium spiritivorum</name>
    <name type="common">Flavobacterium spiritivorum</name>
    <dbReference type="NCBI Taxonomy" id="258"/>
    <lineage>
        <taxon>Bacteria</taxon>
        <taxon>Pseudomonadati</taxon>
        <taxon>Bacteroidota</taxon>
        <taxon>Sphingobacteriia</taxon>
        <taxon>Sphingobacteriales</taxon>
        <taxon>Sphingobacteriaceae</taxon>
        <taxon>Sphingobacterium</taxon>
    </lineage>
</organism>
<dbReference type="SUPFAM" id="SSF88659">
    <property type="entry name" value="Sigma3 and sigma4 domains of RNA polymerase sigma factors"/>
    <property type="match status" value="1"/>
</dbReference>
<dbReference type="SUPFAM" id="SSF88946">
    <property type="entry name" value="Sigma2 domain of RNA polymerase sigma factors"/>
    <property type="match status" value="1"/>
</dbReference>
<evidence type="ECO:0000256" key="1">
    <source>
        <dbReference type="ARBA" id="ARBA00010641"/>
    </source>
</evidence>
<evidence type="ECO:0000313" key="8">
    <source>
        <dbReference type="Proteomes" id="UP000254893"/>
    </source>
</evidence>
<accession>A0A380BR39</accession>
<dbReference type="NCBIfam" id="TIGR02937">
    <property type="entry name" value="sigma70-ECF"/>
    <property type="match status" value="1"/>
</dbReference>
<evidence type="ECO:0000259" key="6">
    <source>
        <dbReference type="Pfam" id="PF08281"/>
    </source>
</evidence>